<proteinExistence type="inferred from homology"/>
<name>A0ABR7Z5P3_9PSED</name>
<evidence type="ECO:0000313" key="3">
    <source>
        <dbReference type="EMBL" id="MBD1600836.1"/>
    </source>
</evidence>
<dbReference type="RefSeq" id="WP_190423488.1">
    <property type="nucleotide sequence ID" value="NZ_JAAOCA010000025.1"/>
</dbReference>
<dbReference type="EMBL" id="JAAOCA010000025">
    <property type="protein sequence ID" value="MBD1600836.1"/>
    <property type="molecule type" value="Genomic_DNA"/>
</dbReference>
<comment type="caution">
    <text evidence="3">The sequence shown here is derived from an EMBL/GenBank/DDBJ whole genome shotgun (WGS) entry which is preliminary data.</text>
</comment>
<accession>A0ABR7Z5P3</accession>
<comment type="pathway">
    <text evidence="1">Cofactor biosynthesis; ubiquinone biosynthesis.</text>
</comment>
<dbReference type="InterPro" id="IPR038989">
    <property type="entry name" value="UbiJ"/>
</dbReference>
<comment type="subcellular location">
    <subcellularLocation>
        <location evidence="1">Cytoplasm</location>
    </subcellularLocation>
</comment>
<evidence type="ECO:0000313" key="4">
    <source>
        <dbReference type="Proteomes" id="UP000805841"/>
    </source>
</evidence>
<organism evidence="3 4">
    <name type="scientific">Pseudomonas typographi</name>
    <dbReference type="NCBI Taxonomy" id="2715964"/>
    <lineage>
        <taxon>Bacteria</taxon>
        <taxon>Pseudomonadati</taxon>
        <taxon>Pseudomonadota</taxon>
        <taxon>Gammaproteobacteria</taxon>
        <taxon>Pseudomonadales</taxon>
        <taxon>Pseudomonadaceae</taxon>
        <taxon>Pseudomonas</taxon>
    </lineage>
</organism>
<keyword evidence="1" id="KW-0831">Ubiquinone biosynthesis</keyword>
<reference evidence="3 4" key="1">
    <citation type="journal article" date="2020" name="Insects">
        <title>Bacteria Belonging to Pseudomonas typographi sp. nov. from the Bark Beetle Ips typographus Have Genomic Potential to Aid in the Host Ecology.</title>
        <authorList>
            <person name="Peral-Aranega E."/>
            <person name="Saati-Santamaria Z."/>
            <person name="Kolarik M."/>
            <person name="Rivas R."/>
            <person name="Garcia-Fraile P."/>
        </authorList>
    </citation>
    <scope>NUCLEOTIDE SEQUENCE [LARGE SCALE GENOMIC DNA]</scope>
    <source>
        <strain evidence="3 4">CA3A</strain>
    </source>
</reference>
<dbReference type="SUPFAM" id="SSF55718">
    <property type="entry name" value="SCP-like"/>
    <property type="match status" value="1"/>
</dbReference>
<dbReference type="PANTHER" id="PTHR38693:SF1">
    <property type="entry name" value="UBIQUINONE BIOSYNTHESIS ACCESSORY FACTOR UBIJ"/>
    <property type="match status" value="1"/>
</dbReference>
<dbReference type="InterPro" id="IPR036527">
    <property type="entry name" value="SCP2_sterol-bd_dom_sf"/>
</dbReference>
<comment type="function">
    <text evidence="1">Required for ubiquinone (coenzyme Q) biosynthesis. Binds hydrophobic ubiquinone biosynthetic intermediates via its SCP2 domain and is essential for the stability of the Ubi complex. May constitute a docking platform where Ubi enzymes assemble and access their SCP2-bound polyprenyl substrates.</text>
</comment>
<evidence type="ECO:0000256" key="1">
    <source>
        <dbReference type="HAMAP-Rule" id="MF_02215"/>
    </source>
</evidence>
<protein>
    <recommendedName>
        <fullName evidence="1">Ubiquinone biosynthesis accessory factor UbiJ</fullName>
    </recommendedName>
</protein>
<feature type="domain" description="SCP2" evidence="2">
    <location>
        <begin position="14"/>
        <end position="112"/>
    </location>
</feature>
<keyword evidence="4" id="KW-1185">Reference proteome</keyword>
<dbReference type="HAMAP" id="MF_02215">
    <property type="entry name" value="UbiJ"/>
    <property type="match status" value="1"/>
</dbReference>
<dbReference type="Proteomes" id="UP000805841">
    <property type="component" value="Unassembled WGS sequence"/>
</dbReference>
<sequence>MLESALLAAAEAGLNRALRLDATALPRLQALAGSVIEIDCVRPARRLYLLPSGDGLMLARHWEAPPVCTLRAPAGRLLELAMRRDKTAVLHAPDVELHGDSGVLMALAAVLQSLELDWEHELARWFGPLGAGLLAGHLRVRARWAVQGAGRLRESLADYLNEETRTLVGKREAEARWREIDDLKLATDRIEARLARLSRPLDPSETA</sequence>
<evidence type="ECO:0000259" key="2">
    <source>
        <dbReference type="Pfam" id="PF02036"/>
    </source>
</evidence>
<keyword evidence="1" id="KW-0963">Cytoplasm</keyword>
<dbReference type="Pfam" id="PF02036">
    <property type="entry name" value="SCP2"/>
    <property type="match status" value="1"/>
</dbReference>
<dbReference type="PANTHER" id="PTHR38693">
    <property type="entry name" value="UBIQUINONE BIOSYNTHESIS PROTEIN UBIJ"/>
    <property type="match status" value="1"/>
</dbReference>
<gene>
    <name evidence="1" type="primary">ubiJ</name>
    <name evidence="3" type="ORF">HAQ05_19305</name>
</gene>
<dbReference type="InterPro" id="IPR003033">
    <property type="entry name" value="SCP2_sterol-bd_dom"/>
</dbReference>
<comment type="similarity">
    <text evidence="1">Belongs to the UbiJ family.</text>
</comment>